<dbReference type="SUPFAM" id="SSF56601">
    <property type="entry name" value="beta-lactamase/transpeptidase-like"/>
    <property type="match status" value="1"/>
</dbReference>
<dbReference type="InterPro" id="IPR012338">
    <property type="entry name" value="Beta-lactam/transpept-like"/>
</dbReference>
<evidence type="ECO:0000256" key="2">
    <source>
        <dbReference type="ARBA" id="ARBA00023136"/>
    </source>
</evidence>
<evidence type="ECO:0000256" key="1">
    <source>
        <dbReference type="ARBA" id="ARBA00004370"/>
    </source>
</evidence>
<dbReference type="InterPro" id="IPR050491">
    <property type="entry name" value="AmpC-like"/>
</dbReference>
<gene>
    <name evidence="4" type="ORF">JOC77_001617</name>
</gene>
<evidence type="ECO:0000313" key="5">
    <source>
        <dbReference type="Proteomes" id="UP000823486"/>
    </source>
</evidence>
<accession>A0ABS2QGP1</accession>
<keyword evidence="2" id="KW-0472">Membrane</keyword>
<keyword evidence="5" id="KW-1185">Reference proteome</keyword>
<proteinExistence type="predicted"/>
<dbReference type="Pfam" id="PF00144">
    <property type="entry name" value="Beta-lactamase"/>
    <property type="match status" value="1"/>
</dbReference>
<dbReference type="Gene3D" id="3.40.710.10">
    <property type="entry name" value="DD-peptidase/beta-lactamase superfamily"/>
    <property type="match status" value="1"/>
</dbReference>
<organism evidence="4 5">
    <name type="scientific">Peribacillus deserti</name>
    <dbReference type="NCBI Taxonomy" id="673318"/>
    <lineage>
        <taxon>Bacteria</taxon>
        <taxon>Bacillati</taxon>
        <taxon>Bacillota</taxon>
        <taxon>Bacilli</taxon>
        <taxon>Bacillales</taxon>
        <taxon>Bacillaceae</taxon>
        <taxon>Peribacillus</taxon>
    </lineage>
</organism>
<protein>
    <submittedName>
        <fullName evidence="4">CubicO group peptidase (Beta-lactamase class C family)</fullName>
    </submittedName>
</protein>
<dbReference type="Proteomes" id="UP000823486">
    <property type="component" value="Unassembled WGS sequence"/>
</dbReference>
<comment type="subcellular location">
    <subcellularLocation>
        <location evidence="1">Membrane</location>
    </subcellularLocation>
</comment>
<dbReference type="PANTHER" id="PTHR46825">
    <property type="entry name" value="D-ALANYL-D-ALANINE-CARBOXYPEPTIDASE/ENDOPEPTIDASE AMPH"/>
    <property type="match status" value="1"/>
</dbReference>
<dbReference type="RefSeq" id="WP_204541129.1">
    <property type="nucleotide sequence ID" value="NZ_JAFBFI010000005.1"/>
</dbReference>
<dbReference type="PANTHER" id="PTHR46825:SF11">
    <property type="entry name" value="PENICILLIN-BINDING PROTEIN 4"/>
    <property type="match status" value="1"/>
</dbReference>
<name>A0ABS2QGP1_9BACI</name>
<evidence type="ECO:0000313" key="4">
    <source>
        <dbReference type="EMBL" id="MBM7692190.1"/>
    </source>
</evidence>
<dbReference type="EMBL" id="JAFBFI010000005">
    <property type="protein sequence ID" value="MBM7692190.1"/>
    <property type="molecule type" value="Genomic_DNA"/>
</dbReference>
<comment type="caution">
    <text evidence="4">The sequence shown here is derived from an EMBL/GenBank/DDBJ whole genome shotgun (WGS) entry which is preliminary data.</text>
</comment>
<reference evidence="4 5" key="1">
    <citation type="submission" date="2021-01" db="EMBL/GenBank/DDBJ databases">
        <title>Genomic Encyclopedia of Type Strains, Phase IV (KMG-IV): sequencing the most valuable type-strain genomes for metagenomic binning, comparative biology and taxonomic classification.</title>
        <authorList>
            <person name="Goeker M."/>
        </authorList>
    </citation>
    <scope>NUCLEOTIDE SEQUENCE [LARGE SCALE GENOMIC DNA]</scope>
    <source>
        <strain evidence="4 5">DSM 105482</strain>
    </source>
</reference>
<sequence length="342" mass="38789">MNRDLVDRITRIQDENDFSGSVYVKEGEKVLADISFGFANRSEQIKNQNNTRYGIASGSKLFTAISICQLVEQGKISFHSPLKNCLDMNFPYFDNSVTIHQLLTHTSGIPDYFDEDIMDDFEELWIQNPMYHIRQLKDFLPLFQNESMKSPAGRGFHYNNAGYILLGLVIEQVSGLAFSEYVKKYIFEKVSMDSGYFEMDSLPERTALGYVDHADGKWKTNVYSLPAKGGSDGGAYVTAKDMVRLWEALMNDQLLNKEITNQLLTPHTRVDDTTSYGYGLWMKTEKNSVSKYLLMGYDPGVNFRAVFYPNTSLKIIVCSNNSGGAFDIISGIEDELIKEKTL</sequence>
<evidence type="ECO:0000259" key="3">
    <source>
        <dbReference type="Pfam" id="PF00144"/>
    </source>
</evidence>
<dbReference type="InterPro" id="IPR001466">
    <property type="entry name" value="Beta-lactam-related"/>
</dbReference>
<feature type="domain" description="Beta-lactamase-related" evidence="3">
    <location>
        <begin position="19"/>
        <end position="324"/>
    </location>
</feature>